<dbReference type="GO" id="GO:0009103">
    <property type="term" value="P:lipopolysaccharide biosynthetic process"/>
    <property type="evidence" value="ECO:0007669"/>
    <property type="project" value="UniProtKB-ARBA"/>
</dbReference>
<evidence type="ECO:0000259" key="9">
    <source>
        <dbReference type="Pfam" id="PF13231"/>
    </source>
</evidence>
<dbReference type="GO" id="GO:0005886">
    <property type="term" value="C:plasma membrane"/>
    <property type="evidence" value="ECO:0007669"/>
    <property type="project" value="UniProtKB-SubCell"/>
</dbReference>
<evidence type="ECO:0000313" key="11">
    <source>
        <dbReference type="Proteomes" id="UP000229098"/>
    </source>
</evidence>
<protein>
    <recommendedName>
        <fullName evidence="9">Glycosyltransferase RgtA/B/C/D-like domain-containing protein</fullName>
    </recommendedName>
</protein>
<dbReference type="InterPro" id="IPR050297">
    <property type="entry name" value="LipidA_mod_glycosyltrf_83"/>
</dbReference>
<keyword evidence="6 8" id="KW-1133">Transmembrane helix</keyword>
<keyword evidence="2" id="KW-1003">Cell membrane</keyword>
<reference evidence="11" key="1">
    <citation type="submission" date="2017-09" db="EMBL/GenBank/DDBJ databases">
        <title>Depth-based differentiation of microbial function through sediment-hosted aquifers and enrichment of novel symbionts in the deep terrestrial subsurface.</title>
        <authorList>
            <person name="Probst A.J."/>
            <person name="Ladd B."/>
            <person name="Jarett J.K."/>
            <person name="Geller-Mcgrath D.E."/>
            <person name="Sieber C.M.K."/>
            <person name="Emerson J.B."/>
            <person name="Anantharaman K."/>
            <person name="Thomas B.C."/>
            <person name="Malmstrom R."/>
            <person name="Stieglmeier M."/>
            <person name="Klingl A."/>
            <person name="Woyke T."/>
            <person name="Ryan C.M."/>
            <person name="Banfield J.F."/>
        </authorList>
    </citation>
    <scope>NUCLEOTIDE SEQUENCE [LARGE SCALE GENOMIC DNA]</scope>
</reference>
<feature type="domain" description="Glycosyltransferase RgtA/B/C/D-like" evidence="9">
    <location>
        <begin position="80"/>
        <end position="226"/>
    </location>
</feature>
<feature type="transmembrane region" description="Helical" evidence="8">
    <location>
        <begin position="324"/>
        <end position="344"/>
    </location>
</feature>
<keyword evidence="7 8" id="KW-0472">Membrane</keyword>
<dbReference type="Proteomes" id="UP000229098">
    <property type="component" value="Unassembled WGS sequence"/>
</dbReference>
<evidence type="ECO:0000256" key="1">
    <source>
        <dbReference type="ARBA" id="ARBA00004651"/>
    </source>
</evidence>
<dbReference type="InterPro" id="IPR038731">
    <property type="entry name" value="RgtA/B/C-like"/>
</dbReference>
<feature type="transmembrane region" description="Helical" evidence="8">
    <location>
        <begin position="70"/>
        <end position="92"/>
    </location>
</feature>
<dbReference type="AlphaFoldDB" id="A0A2M8KXF7"/>
<dbReference type="PANTHER" id="PTHR33908">
    <property type="entry name" value="MANNOSYLTRANSFERASE YKCB-RELATED"/>
    <property type="match status" value="1"/>
</dbReference>
<comment type="caution">
    <text evidence="10">The sequence shown here is derived from an EMBL/GenBank/DDBJ whole genome shotgun (WGS) entry which is preliminary data.</text>
</comment>
<feature type="transmembrane region" description="Helical" evidence="8">
    <location>
        <begin position="356"/>
        <end position="378"/>
    </location>
</feature>
<gene>
    <name evidence="10" type="ORF">COU90_01935</name>
</gene>
<dbReference type="GO" id="GO:0016763">
    <property type="term" value="F:pentosyltransferase activity"/>
    <property type="evidence" value="ECO:0007669"/>
    <property type="project" value="TreeGrafter"/>
</dbReference>
<name>A0A2M8KXF7_9BACT</name>
<feature type="transmembrane region" description="Helical" evidence="8">
    <location>
        <begin position="7"/>
        <end position="24"/>
    </location>
</feature>
<feature type="transmembrane region" description="Helical" evidence="8">
    <location>
        <begin position="210"/>
        <end position="229"/>
    </location>
</feature>
<evidence type="ECO:0000256" key="3">
    <source>
        <dbReference type="ARBA" id="ARBA00022676"/>
    </source>
</evidence>
<evidence type="ECO:0000256" key="5">
    <source>
        <dbReference type="ARBA" id="ARBA00022692"/>
    </source>
</evidence>
<accession>A0A2M8KXF7</accession>
<feature type="transmembrane region" description="Helical" evidence="8">
    <location>
        <begin position="267"/>
        <end position="288"/>
    </location>
</feature>
<evidence type="ECO:0000256" key="8">
    <source>
        <dbReference type="SAM" id="Phobius"/>
    </source>
</evidence>
<evidence type="ECO:0000256" key="7">
    <source>
        <dbReference type="ARBA" id="ARBA00023136"/>
    </source>
</evidence>
<dbReference type="EMBL" id="PFEF01000005">
    <property type="protein sequence ID" value="PJE64577.1"/>
    <property type="molecule type" value="Genomic_DNA"/>
</dbReference>
<proteinExistence type="predicted"/>
<feature type="transmembrane region" description="Helical" evidence="8">
    <location>
        <begin position="300"/>
        <end position="318"/>
    </location>
</feature>
<feature type="transmembrane region" description="Helical" evidence="8">
    <location>
        <begin position="147"/>
        <end position="163"/>
    </location>
</feature>
<dbReference type="PANTHER" id="PTHR33908:SF11">
    <property type="entry name" value="MEMBRANE PROTEIN"/>
    <property type="match status" value="1"/>
</dbReference>
<keyword evidence="4" id="KW-0808">Transferase</keyword>
<feature type="transmembrane region" description="Helical" evidence="8">
    <location>
        <begin position="169"/>
        <end position="198"/>
    </location>
</feature>
<organism evidence="10 11">
    <name type="scientific">Candidatus Ryanbacteria bacterium CG10_big_fil_rev_8_21_14_0_10_43_42</name>
    <dbReference type="NCBI Taxonomy" id="1974864"/>
    <lineage>
        <taxon>Bacteria</taxon>
        <taxon>Candidatus Ryaniibacteriota</taxon>
    </lineage>
</organism>
<dbReference type="Pfam" id="PF13231">
    <property type="entry name" value="PMT_2"/>
    <property type="match status" value="1"/>
</dbReference>
<keyword evidence="3" id="KW-0328">Glycosyltransferase</keyword>
<sequence>MNISFRDIGYITVTFLVLLGFAIYHPDGSFAMNPTYWADEAVSVEKARSLLTYGTLDIAVAPGVLSDKPYATAAAGPLLTVPLAGFFSVFGISVTGVRVFMMIVLGILTVSVYFFARSLYGQGVGFAATLLFVTFSPLYANGKTATGDIPGFLALLFGLWVLFKKRWYVFSGILLGVAITTKPSLYLPVAGIAVLEIFLSEHTKERIIHALRLMGGSLIVCLPWLYSLIPDMKNPASWKETYFFFRNPFPDDAVSVIYQLMQGNISALVHTTIFHFFILFIVAGTVYIFTRHLDEARYRFIRFAVLYSAVAFILYLRSPSWLRYLIAGELLLFISFLPSLETIWHARAFRYWVPKWFPAFIVGFLIMLQGIHMGFFAWRTASWTVPEKAQAITALLNPGDTIGVIDDISVASLINSRQKFQIVRISGNTILGKNPLAYSSNELPTYIYIPRSRFGNMAVRDFVDPYKDILETYYKSIPVPEERYMLYKRL</sequence>
<evidence type="ECO:0000256" key="2">
    <source>
        <dbReference type="ARBA" id="ARBA00022475"/>
    </source>
</evidence>
<comment type="subcellular location">
    <subcellularLocation>
        <location evidence="1">Cell membrane</location>
        <topology evidence="1">Multi-pass membrane protein</topology>
    </subcellularLocation>
</comment>
<evidence type="ECO:0000256" key="6">
    <source>
        <dbReference type="ARBA" id="ARBA00022989"/>
    </source>
</evidence>
<evidence type="ECO:0000313" key="10">
    <source>
        <dbReference type="EMBL" id="PJE64577.1"/>
    </source>
</evidence>
<evidence type="ECO:0000256" key="4">
    <source>
        <dbReference type="ARBA" id="ARBA00022679"/>
    </source>
</evidence>
<keyword evidence="5 8" id="KW-0812">Transmembrane</keyword>
<feature type="transmembrane region" description="Helical" evidence="8">
    <location>
        <begin position="99"/>
        <end position="116"/>
    </location>
</feature>